<feature type="domain" description="EamA" evidence="7">
    <location>
        <begin position="8"/>
        <end position="138"/>
    </location>
</feature>
<dbReference type="InterPro" id="IPR037185">
    <property type="entry name" value="EmrE-like"/>
</dbReference>
<gene>
    <name evidence="8" type="ORF">KP803_00340</name>
</gene>
<dbReference type="AlphaFoldDB" id="A0A9X1XIQ0"/>
<evidence type="ECO:0000313" key="8">
    <source>
        <dbReference type="EMBL" id="MCK6261715.1"/>
    </source>
</evidence>
<keyword evidence="5 6" id="KW-0472">Membrane</keyword>
<feature type="transmembrane region" description="Helical" evidence="6">
    <location>
        <begin position="66"/>
        <end position="85"/>
    </location>
</feature>
<comment type="caution">
    <text evidence="8">The sequence shown here is derived from an EMBL/GenBank/DDBJ whole genome shotgun (WGS) entry which is preliminary data.</text>
</comment>
<feature type="transmembrane region" description="Helical" evidence="6">
    <location>
        <begin position="36"/>
        <end position="54"/>
    </location>
</feature>
<feature type="transmembrane region" description="Helical" evidence="6">
    <location>
        <begin position="122"/>
        <end position="140"/>
    </location>
</feature>
<evidence type="ECO:0000256" key="6">
    <source>
        <dbReference type="SAM" id="Phobius"/>
    </source>
</evidence>
<dbReference type="Pfam" id="PF00892">
    <property type="entry name" value="EamA"/>
    <property type="match status" value="2"/>
</dbReference>
<evidence type="ECO:0000256" key="4">
    <source>
        <dbReference type="ARBA" id="ARBA00022989"/>
    </source>
</evidence>
<proteinExistence type="predicted"/>
<keyword evidence="3 6" id="KW-0812">Transmembrane</keyword>
<sequence length="289" mass="31731">MVNAERKSALILVLTTILAAFGWIFSKEAIQGLPPFGFIGLRFLLASLCLLPLCYKYLLKTELKDVGSAAMVGCLLAGAIMNWIYAISISDTLGEGAFIVSLSMLIVPLVGWVLYKERPQRSFWLSLPVAMIGLGFLSLSGSWQQSSSQFFFIGCATMLAIHFNVNRKYAQKLPVLLLTTIQLFTVGCLVTLLSLLTEDFPEVIAPAIWGWFALSVVLATSLRYVMQTLGQKGAAAGTAALIMILEPVWTVILSILWYGEQLSFGKVVGCGFILLALVLYRTQGRIFKR</sequence>
<feature type="transmembrane region" description="Helical" evidence="6">
    <location>
        <begin position="264"/>
        <end position="280"/>
    </location>
</feature>
<comment type="subcellular location">
    <subcellularLocation>
        <location evidence="1">Cell membrane</location>
        <topology evidence="1">Multi-pass membrane protein</topology>
    </subcellularLocation>
</comment>
<evidence type="ECO:0000259" key="7">
    <source>
        <dbReference type="Pfam" id="PF00892"/>
    </source>
</evidence>
<feature type="transmembrane region" description="Helical" evidence="6">
    <location>
        <begin position="97"/>
        <end position="115"/>
    </location>
</feature>
<evidence type="ECO:0000313" key="9">
    <source>
        <dbReference type="Proteomes" id="UP001139559"/>
    </source>
</evidence>
<organism evidence="8 9">
    <name type="scientific">Vibrio amylolyticus</name>
    <dbReference type="NCBI Taxonomy" id="2847292"/>
    <lineage>
        <taxon>Bacteria</taxon>
        <taxon>Pseudomonadati</taxon>
        <taxon>Pseudomonadota</taxon>
        <taxon>Gammaproteobacteria</taxon>
        <taxon>Vibrionales</taxon>
        <taxon>Vibrionaceae</taxon>
        <taxon>Vibrio</taxon>
    </lineage>
</organism>
<feature type="transmembrane region" description="Helical" evidence="6">
    <location>
        <begin position="238"/>
        <end position="258"/>
    </location>
</feature>
<evidence type="ECO:0000256" key="3">
    <source>
        <dbReference type="ARBA" id="ARBA00022692"/>
    </source>
</evidence>
<feature type="transmembrane region" description="Helical" evidence="6">
    <location>
        <begin position="175"/>
        <end position="196"/>
    </location>
</feature>
<dbReference type="PANTHER" id="PTHR42920:SF5">
    <property type="entry name" value="EAMA DOMAIN-CONTAINING PROTEIN"/>
    <property type="match status" value="1"/>
</dbReference>
<dbReference type="GO" id="GO:0005886">
    <property type="term" value="C:plasma membrane"/>
    <property type="evidence" value="ECO:0007669"/>
    <property type="project" value="UniProtKB-SubCell"/>
</dbReference>
<dbReference type="SUPFAM" id="SSF103481">
    <property type="entry name" value="Multidrug resistance efflux transporter EmrE"/>
    <property type="match status" value="2"/>
</dbReference>
<evidence type="ECO:0000256" key="1">
    <source>
        <dbReference type="ARBA" id="ARBA00004651"/>
    </source>
</evidence>
<feature type="transmembrane region" description="Helical" evidence="6">
    <location>
        <begin position="208"/>
        <end position="226"/>
    </location>
</feature>
<dbReference type="InterPro" id="IPR051258">
    <property type="entry name" value="Diverse_Substrate_Transporter"/>
</dbReference>
<accession>A0A9X1XIQ0</accession>
<dbReference type="RefSeq" id="WP_248007346.1">
    <property type="nucleotide sequence ID" value="NZ_JAJHVV010000001.1"/>
</dbReference>
<protein>
    <submittedName>
        <fullName evidence="8">DMT family transporter</fullName>
    </submittedName>
</protein>
<name>A0A9X1XIQ0_9VIBR</name>
<keyword evidence="2" id="KW-1003">Cell membrane</keyword>
<feature type="transmembrane region" description="Helical" evidence="6">
    <location>
        <begin position="146"/>
        <end position="163"/>
    </location>
</feature>
<dbReference type="EMBL" id="JAJHVV010000001">
    <property type="protein sequence ID" value="MCK6261715.1"/>
    <property type="molecule type" value="Genomic_DNA"/>
</dbReference>
<feature type="domain" description="EamA" evidence="7">
    <location>
        <begin position="150"/>
        <end position="280"/>
    </location>
</feature>
<dbReference type="PANTHER" id="PTHR42920">
    <property type="entry name" value="OS03G0707200 PROTEIN-RELATED"/>
    <property type="match status" value="1"/>
</dbReference>
<keyword evidence="4 6" id="KW-1133">Transmembrane helix</keyword>
<evidence type="ECO:0000256" key="5">
    <source>
        <dbReference type="ARBA" id="ARBA00023136"/>
    </source>
</evidence>
<reference evidence="8" key="1">
    <citation type="submission" date="2021-11" db="EMBL/GenBank/DDBJ databases">
        <title>Vibrio ZSDE26 sp. nov. and Vibrio ZSDZ34 sp. nov., isolated from coastal seawater in Qingdao.</title>
        <authorList>
            <person name="Zhang P."/>
        </authorList>
    </citation>
    <scope>NUCLEOTIDE SEQUENCE</scope>
    <source>
        <strain evidence="8">ZSDE26</strain>
    </source>
</reference>
<keyword evidence="9" id="KW-1185">Reference proteome</keyword>
<dbReference type="InterPro" id="IPR000620">
    <property type="entry name" value="EamA_dom"/>
</dbReference>
<dbReference type="Proteomes" id="UP001139559">
    <property type="component" value="Unassembled WGS sequence"/>
</dbReference>
<evidence type="ECO:0000256" key="2">
    <source>
        <dbReference type="ARBA" id="ARBA00022475"/>
    </source>
</evidence>